<evidence type="ECO:0000256" key="1">
    <source>
        <dbReference type="ARBA" id="ARBA00004479"/>
    </source>
</evidence>
<evidence type="ECO:0000256" key="2">
    <source>
        <dbReference type="ARBA" id="ARBA00022614"/>
    </source>
</evidence>
<dbReference type="InterPro" id="IPR001611">
    <property type="entry name" value="Leu-rich_rpt"/>
</dbReference>
<accession>A0AAW2J4H6</accession>
<proteinExistence type="predicted"/>
<evidence type="ECO:0000259" key="11">
    <source>
        <dbReference type="Pfam" id="PF23598"/>
    </source>
</evidence>
<gene>
    <name evidence="12" type="ORF">Sangu_2464300</name>
</gene>
<dbReference type="GO" id="GO:0016020">
    <property type="term" value="C:membrane"/>
    <property type="evidence" value="ECO:0007669"/>
    <property type="project" value="UniProtKB-SubCell"/>
</dbReference>
<evidence type="ECO:0000256" key="7">
    <source>
        <dbReference type="ARBA" id="ARBA00023136"/>
    </source>
</evidence>
<keyword evidence="6" id="KW-1133">Transmembrane helix</keyword>
<feature type="signal peptide" evidence="9">
    <location>
        <begin position="1"/>
        <end position="24"/>
    </location>
</feature>
<evidence type="ECO:0000256" key="5">
    <source>
        <dbReference type="ARBA" id="ARBA00022737"/>
    </source>
</evidence>
<reference evidence="12" key="2">
    <citation type="journal article" date="2024" name="Plant">
        <title>Genomic evolution and insights into agronomic trait innovations of Sesamum species.</title>
        <authorList>
            <person name="Miao H."/>
            <person name="Wang L."/>
            <person name="Qu L."/>
            <person name="Liu H."/>
            <person name="Sun Y."/>
            <person name="Le M."/>
            <person name="Wang Q."/>
            <person name="Wei S."/>
            <person name="Zheng Y."/>
            <person name="Lin W."/>
            <person name="Duan Y."/>
            <person name="Cao H."/>
            <person name="Xiong S."/>
            <person name="Wang X."/>
            <person name="Wei L."/>
            <person name="Li C."/>
            <person name="Ma Q."/>
            <person name="Ju M."/>
            <person name="Zhao R."/>
            <person name="Li G."/>
            <person name="Mu C."/>
            <person name="Tian Q."/>
            <person name="Mei H."/>
            <person name="Zhang T."/>
            <person name="Gao T."/>
            <person name="Zhang H."/>
        </authorList>
    </citation>
    <scope>NUCLEOTIDE SEQUENCE</scope>
    <source>
        <strain evidence="12">G01</strain>
    </source>
</reference>
<evidence type="ECO:0000256" key="9">
    <source>
        <dbReference type="SAM" id="SignalP"/>
    </source>
</evidence>
<dbReference type="FunFam" id="3.80.10.10:FF:000400">
    <property type="entry name" value="Nuclear pore complex protein NUP107"/>
    <property type="match status" value="1"/>
</dbReference>
<keyword evidence="2" id="KW-0433">Leucine-rich repeat</keyword>
<dbReference type="InterPro" id="IPR055414">
    <property type="entry name" value="LRR_R13L4/SHOC2-like"/>
</dbReference>
<evidence type="ECO:0000259" key="10">
    <source>
        <dbReference type="Pfam" id="PF08263"/>
    </source>
</evidence>
<dbReference type="InterPro" id="IPR013210">
    <property type="entry name" value="LRR_N_plant-typ"/>
</dbReference>
<feature type="domain" description="Disease resistance R13L4/SHOC-2-like LRR" evidence="11">
    <location>
        <begin position="88"/>
        <end position="214"/>
    </location>
</feature>
<reference evidence="12" key="1">
    <citation type="submission" date="2020-06" db="EMBL/GenBank/DDBJ databases">
        <authorList>
            <person name="Li T."/>
            <person name="Hu X."/>
            <person name="Zhang T."/>
            <person name="Song X."/>
            <person name="Zhang H."/>
            <person name="Dai N."/>
            <person name="Sheng W."/>
            <person name="Hou X."/>
            <person name="Wei L."/>
        </authorList>
    </citation>
    <scope>NUCLEOTIDE SEQUENCE</scope>
    <source>
        <strain evidence="12">G01</strain>
        <tissue evidence="12">Leaf</tissue>
    </source>
</reference>
<dbReference type="AlphaFoldDB" id="A0AAW2J4H6"/>
<evidence type="ECO:0000256" key="4">
    <source>
        <dbReference type="ARBA" id="ARBA00022729"/>
    </source>
</evidence>
<dbReference type="PANTHER" id="PTHR48063:SF103">
    <property type="entry name" value="LEUCINE-RICH RECEPTOR-LIKE KINASE FAMILY PROTEIN"/>
    <property type="match status" value="1"/>
</dbReference>
<evidence type="ECO:0000256" key="3">
    <source>
        <dbReference type="ARBA" id="ARBA00022692"/>
    </source>
</evidence>
<protein>
    <submittedName>
        <fullName evidence="12">Receptor-like protein 6</fullName>
    </submittedName>
</protein>
<dbReference type="Gene3D" id="3.80.10.10">
    <property type="entry name" value="Ribonuclease Inhibitor"/>
    <property type="match status" value="3"/>
</dbReference>
<evidence type="ECO:0000313" key="12">
    <source>
        <dbReference type="EMBL" id="KAL0289574.1"/>
    </source>
</evidence>
<keyword evidence="7" id="KW-0472">Membrane</keyword>
<dbReference type="Pfam" id="PF08263">
    <property type="entry name" value="LRRNT_2"/>
    <property type="match status" value="1"/>
</dbReference>
<evidence type="ECO:0000256" key="6">
    <source>
        <dbReference type="ARBA" id="ARBA00022989"/>
    </source>
</evidence>
<keyword evidence="8" id="KW-0325">Glycoprotein</keyword>
<organism evidence="12">
    <name type="scientific">Sesamum angustifolium</name>
    <dbReference type="NCBI Taxonomy" id="2727405"/>
    <lineage>
        <taxon>Eukaryota</taxon>
        <taxon>Viridiplantae</taxon>
        <taxon>Streptophyta</taxon>
        <taxon>Embryophyta</taxon>
        <taxon>Tracheophyta</taxon>
        <taxon>Spermatophyta</taxon>
        <taxon>Magnoliopsida</taxon>
        <taxon>eudicotyledons</taxon>
        <taxon>Gunneridae</taxon>
        <taxon>Pentapetalae</taxon>
        <taxon>asterids</taxon>
        <taxon>lamiids</taxon>
        <taxon>Lamiales</taxon>
        <taxon>Pedaliaceae</taxon>
        <taxon>Sesamum</taxon>
    </lineage>
</organism>
<dbReference type="SUPFAM" id="SSF52047">
    <property type="entry name" value="RNI-like"/>
    <property type="match status" value="1"/>
</dbReference>
<name>A0AAW2J4H6_9LAMI</name>
<comment type="subcellular location">
    <subcellularLocation>
        <location evidence="1">Membrane</location>
        <topology evidence="1">Single-pass type I membrane protein</topology>
    </subcellularLocation>
</comment>
<dbReference type="InterPro" id="IPR046956">
    <property type="entry name" value="RLP23-like"/>
</dbReference>
<keyword evidence="4 9" id="KW-0732">Signal</keyword>
<keyword evidence="3" id="KW-0812">Transmembrane</keyword>
<keyword evidence="12" id="KW-0675">Receptor</keyword>
<dbReference type="Pfam" id="PF00560">
    <property type="entry name" value="LRR_1"/>
    <property type="match status" value="1"/>
</dbReference>
<comment type="caution">
    <text evidence="12">The sequence shown here is derived from an EMBL/GenBank/DDBJ whole genome shotgun (WGS) entry which is preliminary data.</text>
</comment>
<evidence type="ECO:0000256" key="8">
    <source>
        <dbReference type="ARBA" id="ARBA00023180"/>
    </source>
</evidence>
<feature type="chain" id="PRO_5043363092" evidence="9">
    <location>
        <begin position="25"/>
        <end position="486"/>
    </location>
</feature>
<keyword evidence="5" id="KW-0677">Repeat</keyword>
<dbReference type="InterPro" id="IPR032675">
    <property type="entry name" value="LRR_dom_sf"/>
</dbReference>
<dbReference type="Pfam" id="PF13855">
    <property type="entry name" value="LRR_8"/>
    <property type="match status" value="1"/>
</dbReference>
<dbReference type="PANTHER" id="PTHR48063">
    <property type="entry name" value="LRR RECEPTOR-LIKE KINASE"/>
    <property type="match status" value="1"/>
</dbReference>
<dbReference type="EMBL" id="JACGWK010001394">
    <property type="protein sequence ID" value="KAL0289574.1"/>
    <property type="molecule type" value="Genomic_DNA"/>
</dbReference>
<sequence length="486" mass="54475">MASFQLLPLLNVLFLVLMLRFGHSSSQVNTTNKIRCSDRERQALLNIKDELDDTNGQLSSWGSDENKRDCCEWGGIQCHNQTNHVTRLDLGSYGLQGKICSSLHELQHLRYLDLSFNSFEHGPIPEVIGSLTKLRYLNLANANFNGPIPRQIGNLSKLLYFDIYWNDCYSENLDWVYRLDSLEHLGLSSTNLTKATNWLEAVSKLTSIKELDLREVALPEIPLSLLPKINGSSPLAILDLSSNLYPSIMMLVRWFSNFSSTQLTSIFLGGNHIAGPVPNFFENMTSLEYLDLSESDIQGGIPKYFGNLSSLTGLSMFGSNLTGDFSELIMNLSGPVSSLIDLRLEGNQLSGSIREGHLRLPHLVFLALSSNRLTGPVPDLSFSSSLVSLLLDNNMFDGTLPQSIGRLSQLRALDLSLNSFLEVKFSPYWNPTFQLESLILTQCKLGNYFPTWIRTQKEIERIDISNTGISDVLPSWFVRISPKLII</sequence>
<feature type="domain" description="Leucine-rich repeat-containing N-terminal plant-type" evidence="10">
    <location>
        <begin position="38"/>
        <end position="78"/>
    </location>
</feature>
<dbReference type="Pfam" id="PF23598">
    <property type="entry name" value="LRR_14"/>
    <property type="match status" value="1"/>
</dbReference>
<dbReference type="SUPFAM" id="SSF52058">
    <property type="entry name" value="L domain-like"/>
    <property type="match status" value="1"/>
</dbReference>